<dbReference type="PROSITE" id="PS00152">
    <property type="entry name" value="ATPASE_ALPHA_BETA"/>
    <property type="match status" value="1"/>
</dbReference>
<keyword evidence="7" id="KW-1278">Translocase</keyword>
<keyword evidence="9" id="KW-0472">Membrane</keyword>
<evidence type="ECO:0000256" key="1">
    <source>
        <dbReference type="ARBA" id="ARBA00004370"/>
    </source>
</evidence>
<comment type="subcellular location">
    <subcellularLocation>
        <location evidence="1">Membrane</location>
    </subcellularLocation>
</comment>
<dbReference type="GO" id="GO:0043531">
    <property type="term" value="F:ADP binding"/>
    <property type="evidence" value="ECO:0007669"/>
    <property type="project" value="TreeGrafter"/>
</dbReference>
<dbReference type="AlphaFoldDB" id="A0A4V2NI96"/>
<evidence type="ECO:0000256" key="7">
    <source>
        <dbReference type="ARBA" id="ARBA00022967"/>
    </source>
</evidence>
<dbReference type="Proteomes" id="UP000291072">
    <property type="component" value="Unassembled WGS sequence"/>
</dbReference>
<comment type="caution">
    <text evidence="14">The sequence shown here is derived from an EMBL/GenBank/DDBJ whole genome shotgun (WGS) entry which is preliminary data.</text>
</comment>
<evidence type="ECO:0000256" key="12">
    <source>
        <dbReference type="ARBA" id="ARBA00026013"/>
    </source>
</evidence>
<dbReference type="Gene3D" id="3.40.50.12240">
    <property type="match status" value="1"/>
</dbReference>
<dbReference type="GO" id="GO:0005524">
    <property type="term" value="F:ATP binding"/>
    <property type="evidence" value="ECO:0007669"/>
    <property type="project" value="UniProtKB-KW"/>
</dbReference>
<dbReference type="Pfam" id="PF00006">
    <property type="entry name" value="ATP-synt_ab"/>
    <property type="match status" value="1"/>
</dbReference>
<dbReference type="GO" id="GO:0046933">
    <property type="term" value="F:proton-transporting ATP synthase activity, rotational mechanism"/>
    <property type="evidence" value="ECO:0007669"/>
    <property type="project" value="InterPro"/>
</dbReference>
<dbReference type="SUPFAM" id="SSF52540">
    <property type="entry name" value="P-loop containing nucleoside triphosphate hydrolases"/>
    <property type="match status" value="1"/>
</dbReference>
<evidence type="ECO:0000256" key="10">
    <source>
        <dbReference type="ARBA" id="ARBA00023196"/>
    </source>
</evidence>
<dbReference type="InterPro" id="IPR027417">
    <property type="entry name" value="P-loop_NTPase"/>
</dbReference>
<evidence type="ECO:0000256" key="9">
    <source>
        <dbReference type="ARBA" id="ARBA00023136"/>
    </source>
</evidence>
<organism evidence="14 15">
    <name type="scientific">Mycoplasma todarodis</name>
    <dbReference type="NCBI Taxonomy" id="1937191"/>
    <lineage>
        <taxon>Bacteria</taxon>
        <taxon>Bacillati</taxon>
        <taxon>Mycoplasmatota</taxon>
        <taxon>Mollicutes</taxon>
        <taxon>Mycoplasmataceae</taxon>
        <taxon>Mycoplasma</taxon>
    </lineage>
</organism>
<dbReference type="EMBL" id="PSZP01000001">
    <property type="protein sequence ID" value="TCG12066.1"/>
    <property type="molecule type" value="Genomic_DNA"/>
</dbReference>
<reference evidence="14 15" key="1">
    <citation type="submission" date="2018-02" db="EMBL/GenBank/DDBJ databases">
        <title>Mycoplasma marinum and Mycoplasma todarodis sp. nov., moderately halophilic and psychrotolerant mycoplasmas isolated from cephalopods.</title>
        <authorList>
            <person name="Viver T."/>
        </authorList>
    </citation>
    <scope>NUCLEOTIDE SEQUENCE [LARGE SCALE GENOMIC DNA]</scope>
    <source>
        <strain evidence="14 15">5H</strain>
    </source>
</reference>
<evidence type="ECO:0000313" key="15">
    <source>
        <dbReference type="Proteomes" id="UP000291072"/>
    </source>
</evidence>
<dbReference type="RefSeq" id="WP_131613020.1">
    <property type="nucleotide sequence ID" value="NZ_PSZP01000001.1"/>
</dbReference>
<feature type="domain" description="ATPase F1/V1/A1 complex alpha/beta subunit nucleotide-binding" evidence="13">
    <location>
        <begin position="134"/>
        <end position="349"/>
    </location>
</feature>
<dbReference type="PANTHER" id="PTHR48082">
    <property type="entry name" value="ATP SYNTHASE SUBUNIT ALPHA, MITOCHONDRIAL"/>
    <property type="match status" value="1"/>
</dbReference>
<comment type="similarity">
    <text evidence="2">Belongs to the ATPase alpha/beta chains family.</text>
</comment>
<comment type="subunit">
    <text evidence="12">F-type ATPases have 2 components, CF(1) - the catalytic core - and CF(0) - the membrane proton channel. CF(1) has five subunits: alpha(3), beta(3), gamma(1), delta(1), epsilon(1). CF(0) has four main subunits: a(1), b(1), b'(1) and c(9-12).</text>
</comment>
<evidence type="ECO:0000256" key="5">
    <source>
        <dbReference type="ARBA" id="ARBA00022781"/>
    </source>
</evidence>
<dbReference type="InterPro" id="IPR005294">
    <property type="entry name" value="ATP_synth_F1_asu"/>
</dbReference>
<accession>A0A4V2NI96</accession>
<evidence type="ECO:0000259" key="13">
    <source>
        <dbReference type="Pfam" id="PF00006"/>
    </source>
</evidence>
<dbReference type="GO" id="GO:0045259">
    <property type="term" value="C:proton-transporting ATP synthase complex"/>
    <property type="evidence" value="ECO:0007669"/>
    <property type="project" value="UniProtKB-KW"/>
</dbReference>
<keyword evidence="15" id="KW-1185">Reference proteome</keyword>
<evidence type="ECO:0000256" key="8">
    <source>
        <dbReference type="ARBA" id="ARBA00023065"/>
    </source>
</evidence>
<keyword evidence="6" id="KW-0067">ATP-binding</keyword>
<keyword evidence="11" id="KW-0066">ATP synthesis</keyword>
<dbReference type="PANTHER" id="PTHR48082:SF2">
    <property type="entry name" value="ATP SYNTHASE SUBUNIT ALPHA, MITOCHONDRIAL"/>
    <property type="match status" value="1"/>
</dbReference>
<dbReference type="InterPro" id="IPR020003">
    <property type="entry name" value="ATPase_a/bsu_AS"/>
</dbReference>
<keyword evidence="5" id="KW-0375">Hydrogen ion transport</keyword>
<gene>
    <name evidence="14" type="ORF">C4B25_00025</name>
</gene>
<keyword evidence="10" id="KW-0139">CF(1)</keyword>
<protein>
    <submittedName>
        <fullName evidence="14">F0F1 ATP synthase subunit alpha</fullName>
    </submittedName>
</protein>
<name>A0A4V2NI96_9MOLU</name>
<keyword evidence="4" id="KW-0547">Nucleotide-binding</keyword>
<evidence type="ECO:0000256" key="11">
    <source>
        <dbReference type="ARBA" id="ARBA00023310"/>
    </source>
</evidence>
<evidence type="ECO:0000313" key="14">
    <source>
        <dbReference type="EMBL" id="TCG12066.1"/>
    </source>
</evidence>
<evidence type="ECO:0000256" key="2">
    <source>
        <dbReference type="ARBA" id="ARBA00008936"/>
    </source>
</evidence>
<dbReference type="OrthoDB" id="9803053at2"/>
<keyword evidence="8" id="KW-0406">Ion transport</keyword>
<proteinExistence type="inferred from homology"/>
<dbReference type="FunFam" id="3.40.50.300:FF:002432">
    <property type="entry name" value="ATP synthase subunit alpha, mitochondrial"/>
    <property type="match status" value="1"/>
</dbReference>
<evidence type="ECO:0000256" key="3">
    <source>
        <dbReference type="ARBA" id="ARBA00022448"/>
    </source>
</evidence>
<keyword evidence="3" id="KW-0813">Transport</keyword>
<evidence type="ECO:0000256" key="4">
    <source>
        <dbReference type="ARBA" id="ARBA00022741"/>
    </source>
</evidence>
<sequence length="501" mass="55446">MEVIKITEDVAYISHKGKISQNSILSFKNSAKEETRLIVFGFDKNTIKAYVISGPKLTPGLKGTVVKQQTSITLPENLLGTIISPIGDTILDTEKPVIIDGAKSLKEAAIELPLFNPALPIFDRTPVNKNLSTGIFSIDTMIPIGKGQRELIVGDRQTGKTSIALSTAISAAKKGVKIVYASIGQSETNALKIMEKFRENGIEDKVVIVHSNSDDYIGTQYLTPYTAISISELIGSFGNDVLVIFDDLTKHADAYRSLSLLLGKRAGREAYPQDVFYAHSWLLERAGSFSKNGVDWTITALPIVETQKEEVSSYIPTNLISITDGQIITSNQLFLEGLKPAINIGLSVSRVGSAAQTELLKHLGVSKVKINYSIFKQKQKQLLFMGEDDLSAENKVLFHKNGILELMMKQPEEVIYSKEEIAIIVFLLESDYFEGISKQQTVEFVDKLKDFILKGEETEVLKGKLAQEDVDFLSIEYLIKSIFNDFKNGYIKEKGDDEDGK</sequence>
<dbReference type="InterPro" id="IPR000194">
    <property type="entry name" value="ATPase_F1/V1/A1_a/bsu_nucl-bd"/>
</dbReference>
<evidence type="ECO:0000256" key="6">
    <source>
        <dbReference type="ARBA" id="ARBA00022840"/>
    </source>
</evidence>